<evidence type="ECO:0000256" key="3">
    <source>
        <dbReference type="ARBA" id="ARBA00022475"/>
    </source>
</evidence>
<evidence type="ECO:0000313" key="11">
    <source>
        <dbReference type="Proteomes" id="UP000241346"/>
    </source>
</evidence>
<evidence type="ECO:0000256" key="5">
    <source>
        <dbReference type="ARBA" id="ARBA00022692"/>
    </source>
</evidence>
<dbReference type="PANTHER" id="PTHR30574:SF1">
    <property type="entry name" value="SULPHUR TRANSPORT DOMAIN-CONTAINING PROTEIN"/>
    <property type="match status" value="1"/>
</dbReference>
<dbReference type="RefSeq" id="WP_107297357.1">
    <property type="nucleotide sequence ID" value="NZ_PYMB01000001.1"/>
</dbReference>
<gene>
    <name evidence="10" type="ORF">C9J01_07020</name>
</gene>
<dbReference type="EMBL" id="PYMB01000001">
    <property type="protein sequence ID" value="PSW16738.1"/>
    <property type="molecule type" value="Genomic_DNA"/>
</dbReference>
<evidence type="ECO:0000256" key="8">
    <source>
        <dbReference type="ARBA" id="ARBA00035655"/>
    </source>
</evidence>
<feature type="transmembrane region" description="Helical" evidence="9">
    <location>
        <begin position="136"/>
        <end position="154"/>
    </location>
</feature>
<dbReference type="InterPro" id="IPR007272">
    <property type="entry name" value="Sulf_transp_TsuA/YedE"/>
</dbReference>
<dbReference type="AlphaFoldDB" id="A0A2T3NMP4"/>
<feature type="transmembrane region" description="Helical" evidence="9">
    <location>
        <begin position="350"/>
        <end position="367"/>
    </location>
</feature>
<feature type="transmembrane region" description="Helical" evidence="9">
    <location>
        <begin position="99"/>
        <end position="124"/>
    </location>
</feature>
<feature type="transmembrane region" description="Helical" evidence="9">
    <location>
        <begin position="7"/>
        <end position="25"/>
    </location>
</feature>
<feature type="transmembrane region" description="Helical" evidence="9">
    <location>
        <begin position="379"/>
        <end position="399"/>
    </location>
</feature>
<keyword evidence="5 9" id="KW-0812">Transmembrane</keyword>
<feature type="transmembrane region" description="Helical" evidence="9">
    <location>
        <begin position="65"/>
        <end position="87"/>
    </location>
</feature>
<evidence type="ECO:0000256" key="1">
    <source>
        <dbReference type="ARBA" id="ARBA00004429"/>
    </source>
</evidence>
<accession>A0A2T3NMP4</accession>
<feature type="transmembrane region" description="Helical" evidence="9">
    <location>
        <begin position="253"/>
        <end position="274"/>
    </location>
</feature>
<comment type="caution">
    <text evidence="10">The sequence shown here is derived from an EMBL/GenBank/DDBJ whole genome shotgun (WGS) entry which is preliminary data.</text>
</comment>
<evidence type="ECO:0000313" key="10">
    <source>
        <dbReference type="EMBL" id="PSW16738.1"/>
    </source>
</evidence>
<feature type="transmembrane region" description="Helical" evidence="9">
    <location>
        <begin position="31"/>
        <end position="53"/>
    </location>
</feature>
<comment type="similarity">
    <text evidence="8">Belongs to the TsuA/YedE (TC 9.B.102) family.</text>
</comment>
<keyword evidence="7 9" id="KW-0472">Membrane</keyword>
<evidence type="ECO:0000256" key="4">
    <source>
        <dbReference type="ARBA" id="ARBA00022519"/>
    </source>
</evidence>
<dbReference type="Proteomes" id="UP000241346">
    <property type="component" value="Unassembled WGS sequence"/>
</dbReference>
<feature type="transmembrane region" description="Helical" evidence="9">
    <location>
        <begin position="185"/>
        <end position="206"/>
    </location>
</feature>
<evidence type="ECO:0000256" key="9">
    <source>
        <dbReference type="SAM" id="Phobius"/>
    </source>
</evidence>
<keyword evidence="3" id="KW-1003">Cell membrane</keyword>
<organism evidence="10 11">
    <name type="scientific">Photobacterium rosenbergii</name>
    <dbReference type="NCBI Taxonomy" id="294936"/>
    <lineage>
        <taxon>Bacteria</taxon>
        <taxon>Pseudomonadati</taxon>
        <taxon>Pseudomonadota</taxon>
        <taxon>Gammaproteobacteria</taxon>
        <taxon>Vibrionales</taxon>
        <taxon>Vibrionaceae</taxon>
        <taxon>Photobacterium</taxon>
    </lineage>
</organism>
<dbReference type="PANTHER" id="PTHR30574">
    <property type="entry name" value="INNER MEMBRANE PROTEIN YEDE"/>
    <property type="match status" value="1"/>
</dbReference>
<evidence type="ECO:0000256" key="2">
    <source>
        <dbReference type="ARBA" id="ARBA00022448"/>
    </source>
</evidence>
<comment type="subcellular location">
    <subcellularLocation>
        <location evidence="1">Cell inner membrane</location>
        <topology evidence="1">Multi-pass membrane protein</topology>
    </subcellularLocation>
</comment>
<dbReference type="OrthoDB" id="9794165at2"/>
<keyword evidence="4" id="KW-0997">Cell inner membrane</keyword>
<proteinExistence type="inferred from homology"/>
<keyword evidence="2" id="KW-0813">Transport</keyword>
<dbReference type="GO" id="GO:0005886">
    <property type="term" value="C:plasma membrane"/>
    <property type="evidence" value="ECO:0007669"/>
    <property type="project" value="UniProtKB-SubCell"/>
</dbReference>
<keyword evidence="6 9" id="KW-1133">Transmembrane helix</keyword>
<feature type="transmembrane region" description="Helical" evidence="9">
    <location>
        <begin position="318"/>
        <end position="338"/>
    </location>
</feature>
<evidence type="ECO:0000256" key="6">
    <source>
        <dbReference type="ARBA" id="ARBA00022989"/>
    </source>
</evidence>
<sequence length="425" mass="45279">MGGVKQLYVGIALAMSVLLTGAIALDQAVFLRLLLGLGLGIALTKGAIGFAGSINRAYRRGSTRLLQALMLLFVVTAIINAGLLYGAEPGSYNLWVNPINAGLIIGGLMFGFGMTLSSCCASGVMVEMVSDVPRALTTLVAFGFGVFIGFPIQSSSPLVTETFFSTASYQGKGVFLPDLFAWGPLNGYLISMLVTIGFAVATVWLAKKYQQKRQQEGTYLGVEAEQKREPQHLGSIETQRFSWLSSLWSMNSAILVIALIFGVMMATTSSGWGASSPFGFWFGKALLAVGIDLEAITSFTDRPAQAFTTPFFEHGVSVQNLGILLGTLVAVLWIGKFSSPFSARYSLKQYMLFALGGVLMGLGTRFANGCNVGALYTPIANFSLSGWIFFATIVAGGVFGNQFARKMSLIPAAPSKILKPETVTS</sequence>
<name>A0A2T3NMP4_9GAMM</name>
<protein>
    <submittedName>
        <fullName evidence="10">Uncharacterized protein</fullName>
    </submittedName>
</protein>
<evidence type="ECO:0000256" key="7">
    <source>
        <dbReference type="ARBA" id="ARBA00023136"/>
    </source>
</evidence>
<dbReference type="Pfam" id="PF04143">
    <property type="entry name" value="Sulf_transp"/>
    <property type="match status" value="1"/>
</dbReference>
<reference evidence="10 11" key="1">
    <citation type="submission" date="2018-03" db="EMBL/GenBank/DDBJ databases">
        <title>Whole genome sequencing of Histamine producing bacteria.</title>
        <authorList>
            <person name="Butler K."/>
        </authorList>
    </citation>
    <scope>NUCLEOTIDE SEQUENCE [LARGE SCALE GENOMIC DNA]</scope>
    <source>
        <strain evidence="10 11">DSM 19138</strain>
    </source>
</reference>